<evidence type="ECO:0000259" key="5">
    <source>
        <dbReference type="PROSITE" id="PS50043"/>
    </source>
</evidence>
<keyword evidence="1" id="KW-0805">Transcription regulation</keyword>
<dbReference type="PROSITE" id="PS50043">
    <property type="entry name" value="HTH_LUXR_2"/>
    <property type="match status" value="1"/>
</dbReference>
<feature type="domain" description="Response regulatory" evidence="6">
    <location>
        <begin position="4"/>
        <end position="119"/>
    </location>
</feature>
<reference evidence="7 8" key="1">
    <citation type="submission" date="2019-03" db="EMBL/GenBank/DDBJ databases">
        <title>Bradyrhizobium strains diversity.</title>
        <authorList>
            <person name="Urquiaga M.C.O."/>
            <person name="Hungria M."/>
            <person name="Delamuta J.R.M."/>
            <person name="Klepa M.S."/>
        </authorList>
    </citation>
    <scope>NUCLEOTIDE SEQUENCE [LARGE SCALE GENOMIC DNA]</scope>
    <source>
        <strain evidence="7 8">CNPSo 3426</strain>
    </source>
</reference>
<dbReference type="SUPFAM" id="SSF46894">
    <property type="entry name" value="C-terminal effector domain of the bipartite response regulators"/>
    <property type="match status" value="1"/>
</dbReference>
<name>A0A4Y9NZW3_9BRAD</name>
<dbReference type="PANTHER" id="PTHR44688">
    <property type="entry name" value="DNA-BINDING TRANSCRIPTIONAL ACTIVATOR DEVR_DOSR"/>
    <property type="match status" value="1"/>
</dbReference>
<proteinExistence type="predicted"/>
<dbReference type="InterPro" id="IPR001789">
    <property type="entry name" value="Sig_transdc_resp-reg_receiver"/>
</dbReference>
<dbReference type="InterPro" id="IPR000792">
    <property type="entry name" value="Tscrpt_reg_LuxR_C"/>
</dbReference>
<feature type="domain" description="HTH luxR-type" evidence="5">
    <location>
        <begin position="135"/>
        <end position="200"/>
    </location>
</feature>
<evidence type="ECO:0000256" key="4">
    <source>
        <dbReference type="PROSITE-ProRule" id="PRU00169"/>
    </source>
</evidence>
<dbReference type="Gene3D" id="1.10.10.10">
    <property type="entry name" value="Winged helix-like DNA-binding domain superfamily/Winged helix DNA-binding domain"/>
    <property type="match status" value="1"/>
</dbReference>
<dbReference type="PRINTS" id="PR00038">
    <property type="entry name" value="HTHLUXR"/>
</dbReference>
<gene>
    <name evidence="7" type="ORF">E4K64_20475</name>
</gene>
<evidence type="ECO:0000256" key="2">
    <source>
        <dbReference type="ARBA" id="ARBA00023125"/>
    </source>
</evidence>
<dbReference type="GO" id="GO:0003677">
    <property type="term" value="F:DNA binding"/>
    <property type="evidence" value="ECO:0007669"/>
    <property type="project" value="UniProtKB-KW"/>
</dbReference>
<dbReference type="InterPro" id="IPR011006">
    <property type="entry name" value="CheY-like_superfamily"/>
</dbReference>
<dbReference type="Gene3D" id="3.40.50.2300">
    <property type="match status" value="1"/>
</dbReference>
<dbReference type="SMART" id="SM00448">
    <property type="entry name" value="REC"/>
    <property type="match status" value="1"/>
</dbReference>
<accession>A0A4Y9NZW3</accession>
<organism evidence="7 8">
    <name type="scientific">Bradyrhizobium frederickii</name>
    <dbReference type="NCBI Taxonomy" id="2560054"/>
    <lineage>
        <taxon>Bacteria</taxon>
        <taxon>Pseudomonadati</taxon>
        <taxon>Pseudomonadota</taxon>
        <taxon>Alphaproteobacteria</taxon>
        <taxon>Hyphomicrobiales</taxon>
        <taxon>Nitrobacteraceae</taxon>
        <taxon>Bradyrhizobium</taxon>
    </lineage>
</organism>
<dbReference type="PROSITE" id="PS50110">
    <property type="entry name" value="RESPONSE_REGULATORY"/>
    <property type="match status" value="1"/>
</dbReference>
<dbReference type="RefSeq" id="WP_135165132.1">
    <property type="nucleotide sequence ID" value="NZ_SPQS01000011.1"/>
</dbReference>
<dbReference type="GO" id="GO:0006355">
    <property type="term" value="P:regulation of DNA-templated transcription"/>
    <property type="evidence" value="ECO:0007669"/>
    <property type="project" value="InterPro"/>
</dbReference>
<dbReference type="SUPFAM" id="SSF52172">
    <property type="entry name" value="CheY-like"/>
    <property type="match status" value="1"/>
</dbReference>
<evidence type="ECO:0000313" key="8">
    <source>
        <dbReference type="Proteomes" id="UP000297700"/>
    </source>
</evidence>
<dbReference type="Proteomes" id="UP000297700">
    <property type="component" value="Unassembled WGS sequence"/>
</dbReference>
<dbReference type="InterPro" id="IPR036388">
    <property type="entry name" value="WH-like_DNA-bd_sf"/>
</dbReference>
<evidence type="ECO:0000256" key="3">
    <source>
        <dbReference type="ARBA" id="ARBA00023163"/>
    </source>
</evidence>
<dbReference type="SMART" id="SM00421">
    <property type="entry name" value="HTH_LUXR"/>
    <property type="match status" value="1"/>
</dbReference>
<protein>
    <submittedName>
        <fullName evidence="7">Response regulator transcription factor</fullName>
    </submittedName>
</protein>
<dbReference type="PANTHER" id="PTHR44688:SF16">
    <property type="entry name" value="DNA-BINDING TRANSCRIPTIONAL ACTIVATOR DEVR_DOSR"/>
    <property type="match status" value="1"/>
</dbReference>
<dbReference type="CDD" id="cd06170">
    <property type="entry name" value="LuxR_C_like"/>
    <property type="match status" value="1"/>
</dbReference>
<keyword evidence="2" id="KW-0238">DNA-binding</keyword>
<dbReference type="Pfam" id="PF00072">
    <property type="entry name" value="Response_reg"/>
    <property type="match status" value="1"/>
</dbReference>
<evidence type="ECO:0000313" key="7">
    <source>
        <dbReference type="EMBL" id="TFV73610.1"/>
    </source>
</evidence>
<dbReference type="AlphaFoldDB" id="A0A4Y9NZW3"/>
<keyword evidence="3" id="KW-0804">Transcription</keyword>
<dbReference type="GO" id="GO:0000160">
    <property type="term" value="P:phosphorelay signal transduction system"/>
    <property type="evidence" value="ECO:0007669"/>
    <property type="project" value="InterPro"/>
</dbReference>
<comment type="caution">
    <text evidence="7">The sequence shown here is derived from an EMBL/GenBank/DDBJ whole genome shotgun (WGS) entry which is preliminary data.</text>
</comment>
<dbReference type="EMBL" id="SPQS01000011">
    <property type="protein sequence ID" value="TFV73610.1"/>
    <property type="molecule type" value="Genomic_DNA"/>
</dbReference>
<dbReference type="Pfam" id="PF00196">
    <property type="entry name" value="GerE"/>
    <property type="match status" value="1"/>
</dbReference>
<evidence type="ECO:0000259" key="6">
    <source>
        <dbReference type="PROSITE" id="PS50110"/>
    </source>
</evidence>
<sequence length="211" mass="23131">MSRFVYVVDDDASFRTAIERRLKLAGFEVATYASALDLLECLPRNEQQGCILLDVQIPGLSGPELQSRLLEQGSSLPIVFLTGHADTPTTVRAIKAGAEDFLTKPVSSAQLIDAIERALANQSQARGLRDKLDGLRALLGLLTPRERQVFDLIVRGKINKQIAYDLGTTERTIKAHRHQVMEKMQARSLAELVSIAERLGLLEANANAASP</sequence>
<feature type="modified residue" description="4-aspartylphosphate" evidence="4">
    <location>
        <position position="54"/>
    </location>
</feature>
<keyword evidence="4" id="KW-0597">Phosphoprotein</keyword>
<evidence type="ECO:0000256" key="1">
    <source>
        <dbReference type="ARBA" id="ARBA00023015"/>
    </source>
</evidence>
<dbReference type="InterPro" id="IPR016032">
    <property type="entry name" value="Sig_transdc_resp-reg_C-effctor"/>
</dbReference>